<feature type="compositionally biased region" description="Polar residues" evidence="1">
    <location>
        <begin position="175"/>
        <end position="187"/>
    </location>
</feature>
<dbReference type="Pfam" id="PF17667">
    <property type="entry name" value="Pkinase_fungal"/>
    <property type="match status" value="1"/>
</dbReference>
<dbReference type="Gene3D" id="1.10.510.10">
    <property type="entry name" value="Transferase(Phosphotransferase) domain 1"/>
    <property type="match status" value="1"/>
</dbReference>
<evidence type="ECO:0000256" key="1">
    <source>
        <dbReference type="SAM" id="MobiDB-lite"/>
    </source>
</evidence>
<feature type="region of interest" description="Disordered" evidence="1">
    <location>
        <begin position="175"/>
        <end position="196"/>
    </location>
</feature>
<feature type="compositionally biased region" description="Polar residues" evidence="1">
    <location>
        <begin position="827"/>
        <end position="836"/>
    </location>
</feature>
<feature type="domain" description="Fungal-type protein kinase" evidence="2">
    <location>
        <begin position="262"/>
        <end position="657"/>
    </location>
</feature>
<reference evidence="3" key="1">
    <citation type="journal article" date="2020" name="New Phytol.">
        <title>Comparative genomics reveals dynamic genome evolution in host specialist ectomycorrhizal fungi.</title>
        <authorList>
            <person name="Lofgren L.A."/>
            <person name="Nguyen N.H."/>
            <person name="Vilgalys R."/>
            <person name="Ruytinx J."/>
            <person name="Liao H.L."/>
            <person name="Branco S."/>
            <person name="Kuo A."/>
            <person name="LaButti K."/>
            <person name="Lipzen A."/>
            <person name="Andreopoulos W."/>
            <person name="Pangilinan J."/>
            <person name="Riley R."/>
            <person name="Hundley H."/>
            <person name="Na H."/>
            <person name="Barry K."/>
            <person name="Grigoriev I.V."/>
            <person name="Stajich J.E."/>
            <person name="Kennedy P.G."/>
        </authorList>
    </citation>
    <scope>NUCLEOTIDE SEQUENCE</scope>
    <source>
        <strain evidence="3">FC423</strain>
    </source>
</reference>
<keyword evidence="4" id="KW-1185">Reference proteome</keyword>
<dbReference type="PANTHER" id="PTHR38248:SF2">
    <property type="entry name" value="FUNK1 11"/>
    <property type="match status" value="1"/>
</dbReference>
<dbReference type="Proteomes" id="UP000823399">
    <property type="component" value="Unassembled WGS sequence"/>
</dbReference>
<protein>
    <recommendedName>
        <fullName evidence="2">Fungal-type protein kinase domain-containing protein</fullName>
    </recommendedName>
</protein>
<dbReference type="OrthoDB" id="5584477at2759"/>
<feature type="region of interest" description="Disordered" evidence="1">
    <location>
        <begin position="770"/>
        <end position="846"/>
    </location>
</feature>
<name>A0A9P7EWS5_9AGAM</name>
<comment type="caution">
    <text evidence="3">The sequence shown here is derived from an EMBL/GenBank/DDBJ whole genome shotgun (WGS) entry which is preliminary data.</text>
</comment>
<evidence type="ECO:0000313" key="3">
    <source>
        <dbReference type="EMBL" id="KAG2095265.1"/>
    </source>
</evidence>
<accession>A0A9P7EWS5</accession>
<dbReference type="PANTHER" id="PTHR38248">
    <property type="entry name" value="FUNK1 6"/>
    <property type="match status" value="1"/>
</dbReference>
<dbReference type="RefSeq" id="XP_041287780.1">
    <property type="nucleotide sequence ID" value="XM_041442168.1"/>
</dbReference>
<evidence type="ECO:0000259" key="2">
    <source>
        <dbReference type="Pfam" id="PF17667"/>
    </source>
</evidence>
<sequence length="896" mass="101184">MSSRQSDIDKFMLYATISSVGVPSGPRTLDTTQALLRQELKNRLIHEGVGRGARIPLENSIFHNLVIKTTLQLSEIKTIQYDKTRPSAYSGEKWKFHRRRKGIKRTRGAKYGQDDGTEDSGTEHKDTEDDDTDDEDAEDDDMDNGDTDIDNAEIEGAALGVEPFFDSVIHGQSETETWSSQEYQPSGSKKRHRQVPVTTEKEFQRLFYTIQYHLHHKLKHHLPFNISAGSRYWSAEFSTSPIPDEYNCQKPDIALFDFAIKNMGKTWADVLSFVEHTSSDLAKKRDIPVFWGSTTKAYLMLREQPWRRFIIGFSICANQLRAHYFDRSGLIISHPFHIHQNMGPVRLTEMLSTLTLSDTHHLGFDPTIHMCNAACTGTHSNLAPEAKGWVKDNHDKMYSIMEVLWKSHGLFCHGTVCYCVIDEAGNKYTLKDCWVTEEKRMHKTTILQMVKGIPNVVELVDHWDVYYEGEPDCTARIRSQYDMGHRDNLMFRNRFHRRILLSPCGEPLSKFSSRRELLTAFCAFVVAHHMMIEKRVLHGDLSPNNFAVHDGIGYFIDFDHTSILVEGTTSTYSHGTGTMPYISICILQAMLDLAPLEVDANIPGQDADPNNVDDSKVDNNVDLVPQATSALQNVDFNTDLIEHRPSDDLESLFYIFFEFVAKYRGPHGQLAPTWSQQTLPWASAYEALGNADTHLALSTICFTKMGVLMQGRFLVAKTSKYFAEFRPLVQKWGTMVYGANAPQNQVEMTHSGVLHLLDIFMRSIGEEPPPLGQLQSLHPGTAASQSLHSRTSASHALHTPPAGPSEPSPHRSACLSRSLVDPPIPSTALSEPLSSRSPRKKKQTDDSEEALRRCLNFFFHTCHPTILFPSAGALYYGLWSLLSSHNSQVSYPSRIS</sequence>
<dbReference type="InterPro" id="IPR040976">
    <property type="entry name" value="Pkinase_fungal"/>
</dbReference>
<feature type="region of interest" description="Disordered" evidence="1">
    <location>
        <begin position="100"/>
        <end position="149"/>
    </location>
</feature>
<dbReference type="InterPro" id="IPR011009">
    <property type="entry name" value="Kinase-like_dom_sf"/>
</dbReference>
<organism evidence="3 4">
    <name type="scientific">Suillus discolor</name>
    <dbReference type="NCBI Taxonomy" id="1912936"/>
    <lineage>
        <taxon>Eukaryota</taxon>
        <taxon>Fungi</taxon>
        <taxon>Dikarya</taxon>
        <taxon>Basidiomycota</taxon>
        <taxon>Agaricomycotina</taxon>
        <taxon>Agaricomycetes</taxon>
        <taxon>Agaricomycetidae</taxon>
        <taxon>Boletales</taxon>
        <taxon>Suillineae</taxon>
        <taxon>Suillaceae</taxon>
        <taxon>Suillus</taxon>
    </lineage>
</organism>
<gene>
    <name evidence="3" type="ORF">F5147DRAFT_778711</name>
</gene>
<feature type="compositionally biased region" description="Acidic residues" evidence="1">
    <location>
        <begin position="128"/>
        <end position="149"/>
    </location>
</feature>
<feature type="compositionally biased region" description="Polar residues" evidence="1">
    <location>
        <begin position="773"/>
        <end position="794"/>
    </location>
</feature>
<dbReference type="EMBL" id="JABBWM010000075">
    <property type="protein sequence ID" value="KAG2095265.1"/>
    <property type="molecule type" value="Genomic_DNA"/>
</dbReference>
<dbReference type="GeneID" id="64704427"/>
<dbReference type="AlphaFoldDB" id="A0A9P7EWS5"/>
<evidence type="ECO:0000313" key="4">
    <source>
        <dbReference type="Proteomes" id="UP000823399"/>
    </source>
</evidence>
<proteinExistence type="predicted"/>
<dbReference type="SUPFAM" id="SSF56112">
    <property type="entry name" value="Protein kinase-like (PK-like)"/>
    <property type="match status" value="1"/>
</dbReference>